<proteinExistence type="predicted"/>
<protein>
    <submittedName>
        <fullName evidence="1">Uncharacterized protein</fullName>
    </submittedName>
</protein>
<accession>A0A2K3DUW0</accession>
<dbReference type="InParanoid" id="A0A2K3DUW0"/>
<name>A0A2K3DUW0_CHLRE</name>
<evidence type="ECO:0000313" key="1">
    <source>
        <dbReference type="EMBL" id="PNW84294.1"/>
    </source>
</evidence>
<reference evidence="1 2" key="1">
    <citation type="journal article" date="2007" name="Science">
        <title>The Chlamydomonas genome reveals the evolution of key animal and plant functions.</title>
        <authorList>
            <person name="Merchant S.S."/>
            <person name="Prochnik S.E."/>
            <person name="Vallon O."/>
            <person name="Harris E.H."/>
            <person name="Karpowicz S.J."/>
            <person name="Witman G.B."/>
            <person name="Terry A."/>
            <person name="Salamov A."/>
            <person name="Fritz-Laylin L.K."/>
            <person name="Marechal-Drouard L."/>
            <person name="Marshall W.F."/>
            <person name="Qu L.H."/>
            <person name="Nelson D.R."/>
            <person name="Sanderfoot A.A."/>
            <person name="Spalding M.H."/>
            <person name="Kapitonov V.V."/>
            <person name="Ren Q."/>
            <person name="Ferris P."/>
            <person name="Lindquist E."/>
            <person name="Shapiro H."/>
            <person name="Lucas S.M."/>
            <person name="Grimwood J."/>
            <person name="Schmutz J."/>
            <person name="Cardol P."/>
            <person name="Cerutti H."/>
            <person name="Chanfreau G."/>
            <person name="Chen C.L."/>
            <person name="Cognat V."/>
            <person name="Croft M.T."/>
            <person name="Dent R."/>
            <person name="Dutcher S."/>
            <person name="Fernandez E."/>
            <person name="Fukuzawa H."/>
            <person name="Gonzalez-Ballester D."/>
            <person name="Gonzalez-Halphen D."/>
            <person name="Hallmann A."/>
            <person name="Hanikenne M."/>
            <person name="Hippler M."/>
            <person name="Inwood W."/>
            <person name="Jabbari K."/>
            <person name="Kalanon M."/>
            <person name="Kuras R."/>
            <person name="Lefebvre P.A."/>
            <person name="Lemaire S.D."/>
            <person name="Lobanov A.V."/>
            <person name="Lohr M."/>
            <person name="Manuell A."/>
            <person name="Meier I."/>
            <person name="Mets L."/>
            <person name="Mittag M."/>
            <person name="Mittelmeier T."/>
            <person name="Moroney J.V."/>
            <person name="Moseley J."/>
            <person name="Napoli C."/>
            <person name="Nedelcu A.M."/>
            <person name="Niyogi K."/>
            <person name="Novoselov S.V."/>
            <person name="Paulsen I.T."/>
            <person name="Pazour G."/>
            <person name="Purton S."/>
            <person name="Ral J.P."/>
            <person name="Riano-Pachon D.M."/>
            <person name="Riekhof W."/>
            <person name="Rymarquis L."/>
            <person name="Schroda M."/>
            <person name="Stern D."/>
            <person name="Umen J."/>
            <person name="Willows R."/>
            <person name="Wilson N."/>
            <person name="Zimmer S.L."/>
            <person name="Allmer J."/>
            <person name="Balk J."/>
            <person name="Bisova K."/>
            <person name="Chen C.J."/>
            <person name="Elias M."/>
            <person name="Gendler K."/>
            <person name="Hauser C."/>
            <person name="Lamb M.R."/>
            <person name="Ledford H."/>
            <person name="Long J.C."/>
            <person name="Minagawa J."/>
            <person name="Page M.D."/>
            <person name="Pan J."/>
            <person name="Pootakham W."/>
            <person name="Roje S."/>
            <person name="Rose A."/>
            <person name="Stahlberg E."/>
            <person name="Terauchi A.M."/>
            <person name="Yang P."/>
            <person name="Ball S."/>
            <person name="Bowler C."/>
            <person name="Dieckmann C.L."/>
            <person name="Gladyshev V.N."/>
            <person name="Green P."/>
            <person name="Jorgensen R."/>
            <person name="Mayfield S."/>
            <person name="Mueller-Roeber B."/>
            <person name="Rajamani S."/>
            <person name="Sayre R.T."/>
            <person name="Brokstein P."/>
            <person name="Dubchak I."/>
            <person name="Goodstein D."/>
            <person name="Hornick L."/>
            <person name="Huang Y.W."/>
            <person name="Jhaveri J."/>
            <person name="Luo Y."/>
            <person name="Martinez D."/>
            <person name="Ngau W.C."/>
            <person name="Otillar B."/>
            <person name="Poliakov A."/>
            <person name="Porter A."/>
            <person name="Szajkowski L."/>
            <person name="Werner G."/>
            <person name="Zhou K."/>
            <person name="Grigoriev I.V."/>
            <person name="Rokhsar D.S."/>
            <person name="Grossman A.R."/>
        </authorList>
    </citation>
    <scope>NUCLEOTIDE SEQUENCE [LARGE SCALE GENOMIC DNA]</scope>
    <source>
        <strain evidence="2">CC-503</strain>
    </source>
</reference>
<dbReference type="EMBL" id="CM008965">
    <property type="protein sequence ID" value="PNW84294.1"/>
    <property type="molecule type" value="Genomic_DNA"/>
</dbReference>
<organism evidence="1 2">
    <name type="scientific">Chlamydomonas reinhardtii</name>
    <name type="common">Chlamydomonas smithii</name>
    <dbReference type="NCBI Taxonomy" id="3055"/>
    <lineage>
        <taxon>Eukaryota</taxon>
        <taxon>Viridiplantae</taxon>
        <taxon>Chlorophyta</taxon>
        <taxon>core chlorophytes</taxon>
        <taxon>Chlorophyceae</taxon>
        <taxon>CS clade</taxon>
        <taxon>Chlamydomonadales</taxon>
        <taxon>Chlamydomonadaceae</taxon>
        <taxon>Chlamydomonas</taxon>
    </lineage>
</organism>
<dbReference type="RefSeq" id="XP_042925413.1">
    <property type="nucleotide sequence ID" value="XM_043062061.1"/>
</dbReference>
<evidence type="ECO:0000313" key="2">
    <source>
        <dbReference type="Proteomes" id="UP000006906"/>
    </source>
</evidence>
<dbReference type="Gramene" id="PNW84294">
    <property type="protein sequence ID" value="PNW84294"/>
    <property type="gene ID" value="CHLRE_04g228625v5"/>
</dbReference>
<dbReference type="KEGG" id="cre:CHLRE_04g228625v5"/>
<dbReference type="GeneID" id="66053298"/>
<keyword evidence="2" id="KW-1185">Reference proteome</keyword>
<gene>
    <name evidence="1" type="ORF">CHLRE_04g228625v5</name>
</gene>
<dbReference type="AlphaFoldDB" id="A0A2K3DUW0"/>
<dbReference type="Proteomes" id="UP000006906">
    <property type="component" value="Chromosome 4"/>
</dbReference>
<sequence length="71" mass="8137">MGERCGLVLLTPTMCLIVAATIIPHRTLVELWVVGRATASFTRRPRRANVRLRLRRTQDWNGRCAYVCKLV</sequence>